<proteinExistence type="predicted"/>
<dbReference type="PANTHER" id="PTHR12197">
    <property type="entry name" value="HISTONE-LYSINE N-METHYLTRANSFERASE SMYD"/>
    <property type="match status" value="1"/>
</dbReference>
<dbReference type="InterPro" id="IPR050869">
    <property type="entry name" value="H3K4_H4K5_MeTrfase"/>
</dbReference>
<dbReference type="PANTHER" id="PTHR12197:SF273">
    <property type="entry name" value="MYND-TYPE ZINC FINGER PROTEIN SAMB"/>
    <property type="match status" value="1"/>
</dbReference>
<dbReference type="AlphaFoldDB" id="A0A9W4UH52"/>
<dbReference type="SUPFAM" id="SSF82199">
    <property type="entry name" value="SET domain"/>
    <property type="match status" value="1"/>
</dbReference>
<gene>
    <name evidence="5" type="ORF">PDIGIT_LOCUS9197</name>
</gene>
<comment type="caution">
    <text evidence="5">The sequence shown here is derived from an EMBL/GenBank/DDBJ whole genome shotgun (WGS) entry which is preliminary data.</text>
</comment>
<dbReference type="Gene3D" id="2.170.270.10">
    <property type="entry name" value="SET domain"/>
    <property type="match status" value="1"/>
</dbReference>
<dbReference type="Proteomes" id="UP001152607">
    <property type="component" value="Unassembled WGS sequence"/>
</dbReference>
<dbReference type="EMBL" id="CAOQHR010000006">
    <property type="protein sequence ID" value="CAI6336106.1"/>
    <property type="molecule type" value="Genomic_DNA"/>
</dbReference>
<evidence type="ECO:0000259" key="4">
    <source>
        <dbReference type="PROSITE" id="PS50280"/>
    </source>
</evidence>
<dbReference type="InterPro" id="IPR001214">
    <property type="entry name" value="SET_dom"/>
</dbReference>
<keyword evidence="3" id="KW-0862">Zinc</keyword>
<dbReference type="Pfam" id="PF01753">
    <property type="entry name" value="zf-MYND"/>
    <property type="match status" value="1"/>
</dbReference>
<dbReference type="Pfam" id="PF00856">
    <property type="entry name" value="SET"/>
    <property type="match status" value="1"/>
</dbReference>
<dbReference type="OrthoDB" id="438641at2759"/>
<feature type="domain" description="SET" evidence="4">
    <location>
        <begin position="230"/>
        <end position="532"/>
    </location>
</feature>
<keyword evidence="2" id="KW-0863">Zinc-finger</keyword>
<reference evidence="5" key="1">
    <citation type="submission" date="2023-01" db="EMBL/GenBank/DDBJ databases">
        <authorList>
            <person name="Van Ghelder C."/>
            <person name="Rancurel C."/>
        </authorList>
    </citation>
    <scope>NUCLEOTIDE SEQUENCE</scope>
    <source>
        <strain evidence="5">CNCM I-4278</strain>
    </source>
</reference>
<dbReference type="GO" id="GO:0005634">
    <property type="term" value="C:nucleus"/>
    <property type="evidence" value="ECO:0007669"/>
    <property type="project" value="TreeGrafter"/>
</dbReference>
<organism evidence="5 6">
    <name type="scientific">Periconia digitata</name>
    <dbReference type="NCBI Taxonomy" id="1303443"/>
    <lineage>
        <taxon>Eukaryota</taxon>
        <taxon>Fungi</taxon>
        <taxon>Dikarya</taxon>
        <taxon>Ascomycota</taxon>
        <taxon>Pezizomycotina</taxon>
        <taxon>Dothideomycetes</taxon>
        <taxon>Pleosporomycetidae</taxon>
        <taxon>Pleosporales</taxon>
        <taxon>Massarineae</taxon>
        <taxon>Periconiaceae</taxon>
        <taxon>Periconia</taxon>
    </lineage>
</organism>
<protein>
    <recommendedName>
        <fullName evidence="4">SET domain-containing protein</fullName>
    </recommendedName>
</protein>
<keyword evidence="6" id="KW-1185">Reference proteome</keyword>
<evidence type="ECO:0000313" key="6">
    <source>
        <dbReference type="Proteomes" id="UP001152607"/>
    </source>
</evidence>
<dbReference type="InterPro" id="IPR002893">
    <property type="entry name" value="Znf_MYND"/>
</dbReference>
<accession>A0A9W4UH52</accession>
<evidence type="ECO:0000313" key="5">
    <source>
        <dbReference type="EMBL" id="CAI6336106.1"/>
    </source>
</evidence>
<dbReference type="InterPro" id="IPR046341">
    <property type="entry name" value="SET_dom_sf"/>
</dbReference>
<keyword evidence="1" id="KW-0479">Metal-binding</keyword>
<evidence type="ECO:0000256" key="3">
    <source>
        <dbReference type="ARBA" id="ARBA00022833"/>
    </source>
</evidence>
<evidence type="ECO:0000256" key="2">
    <source>
        <dbReference type="ARBA" id="ARBA00022771"/>
    </source>
</evidence>
<dbReference type="GO" id="GO:0008270">
    <property type="term" value="F:zinc ion binding"/>
    <property type="evidence" value="ECO:0007669"/>
    <property type="project" value="UniProtKB-KW"/>
</dbReference>
<name>A0A9W4UH52_9PLEO</name>
<sequence>METTSLAIRPKGSSYQEKLDELLGLQKTTSDRPYSIIHRLNLAKSYLGLGYPELAASDAYKALLLVDEVSEEAEFHEKALEAALADLETCTKSAWIHHDGCTCESAAKDADNEQSVYGCATTCWLRAAYDILVPCLIDVGCLRSAFDYNARALKAFPGGSSFTSYQSTLSARLEKHFKGQGETLEGTDIEEYPDKGSVRRELYPWNEYEPDRYAPDVLEFLNSELEKVAPKLEVKVSELPFLSTSSSTDTNPRTVKQLGVFARQDIPPNEVILREKSLLTAISRLHDTYCDACSAALPHPTTSDQETSQLTCEDCFEVFYCSPSCQTLAEESYHPSVCSIPLSQKVSAKDAADELYTLLLIRAIALAEQQDLHPLELKEVRYIWGDYHSIPPSSVYPSSTTKGEIPRTLPFSWNANVLRPLHILSQMDVNIFTSSPERYDTWIFNTLYAKFRGTASARQSELDGRPELSAVHPLWCLANHSCDPNVSWVWEEGEMRFWVRGERVEWSPPRDGEGKGKEAGLKKGEEVFSHYCDISLSVKERREWAVGALGGVCVCERCVWEASH</sequence>
<dbReference type="PROSITE" id="PS50280">
    <property type="entry name" value="SET"/>
    <property type="match status" value="1"/>
</dbReference>
<evidence type="ECO:0000256" key="1">
    <source>
        <dbReference type="ARBA" id="ARBA00022723"/>
    </source>
</evidence>